<protein>
    <submittedName>
        <fullName evidence="3">Uncharacterized protein</fullName>
    </submittedName>
</protein>
<proteinExistence type="predicted"/>
<accession>A0AAV7SC11</accession>
<dbReference type="AlphaFoldDB" id="A0AAV7SC11"/>
<feature type="region of interest" description="Disordered" evidence="2">
    <location>
        <begin position="232"/>
        <end position="251"/>
    </location>
</feature>
<feature type="region of interest" description="Disordered" evidence="2">
    <location>
        <begin position="79"/>
        <end position="102"/>
    </location>
</feature>
<comment type="caution">
    <text evidence="3">The sequence shown here is derived from an EMBL/GenBank/DDBJ whole genome shotgun (WGS) entry which is preliminary data.</text>
</comment>
<organism evidence="3 4">
    <name type="scientific">Pleurodeles waltl</name>
    <name type="common">Iberian ribbed newt</name>
    <dbReference type="NCBI Taxonomy" id="8319"/>
    <lineage>
        <taxon>Eukaryota</taxon>
        <taxon>Metazoa</taxon>
        <taxon>Chordata</taxon>
        <taxon>Craniata</taxon>
        <taxon>Vertebrata</taxon>
        <taxon>Euteleostomi</taxon>
        <taxon>Amphibia</taxon>
        <taxon>Batrachia</taxon>
        <taxon>Caudata</taxon>
        <taxon>Salamandroidea</taxon>
        <taxon>Salamandridae</taxon>
        <taxon>Pleurodelinae</taxon>
        <taxon>Pleurodeles</taxon>
    </lineage>
</organism>
<dbReference type="Proteomes" id="UP001066276">
    <property type="component" value="Chromosome 4_2"/>
</dbReference>
<feature type="compositionally biased region" description="Basic and acidic residues" evidence="2">
    <location>
        <begin position="25"/>
        <end position="53"/>
    </location>
</feature>
<feature type="compositionally biased region" description="Polar residues" evidence="2">
    <location>
        <begin position="237"/>
        <end position="251"/>
    </location>
</feature>
<evidence type="ECO:0000256" key="1">
    <source>
        <dbReference type="SAM" id="Coils"/>
    </source>
</evidence>
<name>A0AAV7SC11_PLEWA</name>
<feature type="coiled-coil region" evidence="1">
    <location>
        <begin position="147"/>
        <end position="213"/>
    </location>
</feature>
<feature type="compositionally biased region" description="Basic and acidic residues" evidence="2">
    <location>
        <begin position="84"/>
        <end position="97"/>
    </location>
</feature>
<keyword evidence="1" id="KW-0175">Coiled coil</keyword>
<evidence type="ECO:0000313" key="3">
    <source>
        <dbReference type="EMBL" id="KAJ1161366.1"/>
    </source>
</evidence>
<gene>
    <name evidence="3" type="ORF">NDU88_001853</name>
</gene>
<sequence>MNSQLAVPVATEPSEGKQRTSVLQKSKERILEEPLPRAVAEKQSRDSRGETESCKNLTMISMAEAQTQPICDVVSNQETLGEEGNGKGDQEPRHDVPMEGGGLQDLKASSLEQLLKSLAKEVRNGFIVSQANQKEIQGVCEGLAEKLDVLSQRTRALEVSIEELKEVTSRERQEVDRLKAKYKESLDKFESLENNTRRNIIRLMNVLEEKEEEDIKVLAVELLIHSGAWEGSEDFSQRNSKSTSESVPEAG</sequence>
<dbReference type="EMBL" id="JANPWB010000008">
    <property type="protein sequence ID" value="KAJ1161366.1"/>
    <property type="molecule type" value="Genomic_DNA"/>
</dbReference>
<reference evidence="3" key="1">
    <citation type="journal article" date="2022" name="bioRxiv">
        <title>Sequencing and chromosome-scale assembly of the giantPleurodeles waltlgenome.</title>
        <authorList>
            <person name="Brown T."/>
            <person name="Elewa A."/>
            <person name="Iarovenko S."/>
            <person name="Subramanian E."/>
            <person name="Araus A.J."/>
            <person name="Petzold A."/>
            <person name="Susuki M."/>
            <person name="Suzuki K.-i.T."/>
            <person name="Hayashi T."/>
            <person name="Toyoda A."/>
            <person name="Oliveira C."/>
            <person name="Osipova E."/>
            <person name="Leigh N.D."/>
            <person name="Simon A."/>
            <person name="Yun M.H."/>
        </authorList>
    </citation>
    <scope>NUCLEOTIDE SEQUENCE</scope>
    <source>
        <strain evidence="3">20211129_DDA</strain>
        <tissue evidence="3">Liver</tissue>
    </source>
</reference>
<feature type="region of interest" description="Disordered" evidence="2">
    <location>
        <begin position="1"/>
        <end position="53"/>
    </location>
</feature>
<evidence type="ECO:0000313" key="4">
    <source>
        <dbReference type="Proteomes" id="UP001066276"/>
    </source>
</evidence>
<evidence type="ECO:0000256" key="2">
    <source>
        <dbReference type="SAM" id="MobiDB-lite"/>
    </source>
</evidence>
<keyword evidence="4" id="KW-1185">Reference proteome</keyword>